<organism evidence="1 2">
    <name type="scientific">Dillenia turbinata</name>
    <dbReference type="NCBI Taxonomy" id="194707"/>
    <lineage>
        <taxon>Eukaryota</taxon>
        <taxon>Viridiplantae</taxon>
        <taxon>Streptophyta</taxon>
        <taxon>Embryophyta</taxon>
        <taxon>Tracheophyta</taxon>
        <taxon>Spermatophyta</taxon>
        <taxon>Magnoliopsida</taxon>
        <taxon>eudicotyledons</taxon>
        <taxon>Gunneridae</taxon>
        <taxon>Pentapetalae</taxon>
        <taxon>Dilleniales</taxon>
        <taxon>Dilleniaceae</taxon>
        <taxon>Dillenia</taxon>
    </lineage>
</organism>
<dbReference type="PANTHER" id="PTHR33670:SF1">
    <property type="entry name" value="OS09G0416300 PROTEIN"/>
    <property type="match status" value="1"/>
</dbReference>
<gene>
    <name evidence="1" type="ORF">RJ641_004176</name>
</gene>
<protein>
    <submittedName>
        <fullName evidence="1">Uncharacterized protein</fullName>
    </submittedName>
</protein>
<sequence length="203" mass="22689">MATDVLRPQDCLIKRIGVSPAMSPAIYHRRRCSYQSTKPVRKAVCRQPEQNQNQRKRFNQNETTIPKRSSSVDLKSSARNLVMGSVTILRRGESFDSKIFKNESVKKAPVIRDDEVIAVGTERLGPERPEMIPKQIGMRDSNLKGLFSSKSVISDVYAGSAAFSLSPSPSSLPLPSFSKKKQQASIIVDDSATRDLRRLLRLD</sequence>
<evidence type="ECO:0000313" key="2">
    <source>
        <dbReference type="Proteomes" id="UP001370490"/>
    </source>
</evidence>
<comment type="caution">
    <text evidence="1">The sequence shown here is derived from an EMBL/GenBank/DDBJ whole genome shotgun (WGS) entry which is preliminary data.</text>
</comment>
<accession>A0AAN8VIK5</accession>
<dbReference type="PANTHER" id="PTHR33670">
    <property type="entry name" value="SPLICING FACTOR, PROLINE- AND GLUTAMINE-RICH-LIKE"/>
    <property type="match status" value="1"/>
</dbReference>
<dbReference type="AlphaFoldDB" id="A0AAN8VIK5"/>
<name>A0AAN8VIK5_9MAGN</name>
<keyword evidence="2" id="KW-1185">Reference proteome</keyword>
<dbReference type="EMBL" id="JBAMMX010000012">
    <property type="protein sequence ID" value="KAK6930082.1"/>
    <property type="molecule type" value="Genomic_DNA"/>
</dbReference>
<dbReference type="Proteomes" id="UP001370490">
    <property type="component" value="Unassembled WGS sequence"/>
</dbReference>
<evidence type="ECO:0000313" key="1">
    <source>
        <dbReference type="EMBL" id="KAK6930082.1"/>
    </source>
</evidence>
<proteinExistence type="predicted"/>
<reference evidence="1 2" key="1">
    <citation type="submission" date="2023-12" db="EMBL/GenBank/DDBJ databases">
        <title>A high-quality genome assembly for Dillenia turbinata (Dilleniales).</title>
        <authorList>
            <person name="Chanderbali A."/>
        </authorList>
    </citation>
    <scope>NUCLEOTIDE SEQUENCE [LARGE SCALE GENOMIC DNA]</scope>
    <source>
        <strain evidence="1">LSX21</strain>
        <tissue evidence="1">Leaf</tissue>
    </source>
</reference>